<dbReference type="PRINTS" id="PR00344">
    <property type="entry name" value="BCTRLSENSOR"/>
</dbReference>
<dbReference type="InterPro" id="IPR004358">
    <property type="entry name" value="Sig_transdc_His_kin-like_C"/>
</dbReference>
<dbReference type="InterPro" id="IPR011006">
    <property type="entry name" value="CheY-like_superfamily"/>
</dbReference>
<keyword evidence="5" id="KW-0547">Nucleotide-binding</keyword>
<dbReference type="PROSITE" id="PS50109">
    <property type="entry name" value="HIS_KIN"/>
    <property type="match status" value="1"/>
</dbReference>
<dbReference type="GO" id="GO:0005524">
    <property type="term" value="F:ATP binding"/>
    <property type="evidence" value="ECO:0007669"/>
    <property type="project" value="UniProtKB-KW"/>
</dbReference>
<name>B9XKX2_PEDPL</name>
<keyword evidence="7" id="KW-0067">ATP-binding</keyword>
<evidence type="ECO:0000256" key="3">
    <source>
        <dbReference type="ARBA" id="ARBA00022553"/>
    </source>
</evidence>
<dbReference type="PANTHER" id="PTHR43065">
    <property type="entry name" value="SENSOR HISTIDINE KINASE"/>
    <property type="match status" value="1"/>
</dbReference>
<proteinExistence type="predicted"/>
<dbReference type="SUPFAM" id="SSF55781">
    <property type="entry name" value="GAF domain-like"/>
    <property type="match status" value="1"/>
</dbReference>
<dbReference type="InterPro" id="IPR029016">
    <property type="entry name" value="GAF-like_dom_sf"/>
</dbReference>
<dbReference type="AlphaFoldDB" id="B9XKX2"/>
<dbReference type="SUPFAM" id="SSF52172">
    <property type="entry name" value="CheY-like"/>
    <property type="match status" value="1"/>
</dbReference>
<dbReference type="SMART" id="SM00065">
    <property type="entry name" value="GAF"/>
    <property type="match status" value="1"/>
</dbReference>
<organism evidence="12 13">
    <name type="scientific">Pedosphaera parvula (strain Ellin514)</name>
    <dbReference type="NCBI Taxonomy" id="320771"/>
    <lineage>
        <taxon>Bacteria</taxon>
        <taxon>Pseudomonadati</taxon>
        <taxon>Verrucomicrobiota</taxon>
        <taxon>Pedosphaerae</taxon>
        <taxon>Pedosphaerales</taxon>
        <taxon>Pedosphaeraceae</taxon>
        <taxon>Pedosphaera</taxon>
    </lineage>
</organism>
<dbReference type="EMBL" id="ABOX02000027">
    <property type="protein sequence ID" value="EEF59466.1"/>
    <property type="molecule type" value="Genomic_DNA"/>
</dbReference>
<evidence type="ECO:0000259" key="11">
    <source>
        <dbReference type="PROSITE" id="PS50110"/>
    </source>
</evidence>
<evidence type="ECO:0000256" key="7">
    <source>
        <dbReference type="ARBA" id="ARBA00022840"/>
    </source>
</evidence>
<comment type="catalytic activity">
    <reaction evidence="1">
        <text>ATP + protein L-histidine = ADP + protein N-phospho-L-histidine.</text>
        <dbReference type="EC" id="2.7.13.3"/>
    </reaction>
</comment>
<dbReference type="SMART" id="SM00387">
    <property type="entry name" value="HATPase_c"/>
    <property type="match status" value="1"/>
</dbReference>
<dbReference type="InterPro" id="IPR003018">
    <property type="entry name" value="GAF"/>
</dbReference>
<evidence type="ECO:0000256" key="8">
    <source>
        <dbReference type="ARBA" id="ARBA00023012"/>
    </source>
</evidence>
<dbReference type="Gene3D" id="3.30.450.20">
    <property type="entry name" value="PAS domain"/>
    <property type="match status" value="1"/>
</dbReference>
<dbReference type="PROSITE" id="PS50110">
    <property type="entry name" value="RESPONSE_REGULATORY"/>
    <property type="match status" value="1"/>
</dbReference>
<evidence type="ECO:0000256" key="6">
    <source>
        <dbReference type="ARBA" id="ARBA00022777"/>
    </source>
</evidence>
<dbReference type="GO" id="GO:0004673">
    <property type="term" value="F:protein histidine kinase activity"/>
    <property type="evidence" value="ECO:0007669"/>
    <property type="project" value="UniProtKB-EC"/>
</dbReference>
<keyword evidence="6 12" id="KW-0418">Kinase</keyword>
<dbReference type="InterPro" id="IPR003594">
    <property type="entry name" value="HATPase_dom"/>
</dbReference>
<dbReference type="Pfam" id="PF02518">
    <property type="entry name" value="HATPase_c"/>
    <property type="match status" value="1"/>
</dbReference>
<keyword evidence="8" id="KW-0902">Two-component regulatory system</keyword>
<protein>
    <recommendedName>
        <fullName evidence="2">histidine kinase</fullName>
        <ecNumber evidence="2">2.7.13.3</ecNumber>
    </recommendedName>
</protein>
<evidence type="ECO:0000256" key="2">
    <source>
        <dbReference type="ARBA" id="ARBA00012438"/>
    </source>
</evidence>
<feature type="domain" description="Response regulatory" evidence="11">
    <location>
        <begin position="3"/>
        <end position="117"/>
    </location>
</feature>
<dbReference type="Proteomes" id="UP000003688">
    <property type="component" value="Unassembled WGS sequence"/>
</dbReference>
<evidence type="ECO:0000256" key="9">
    <source>
        <dbReference type="PROSITE-ProRule" id="PRU00169"/>
    </source>
</evidence>
<dbReference type="EC" id="2.7.13.3" evidence="2"/>
<dbReference type="InterPro" id="IPR001789">
    <property type="entry name" value="Sig_transdc_resp-reg_receiver"/>
</dbReference>
<accession>B9XKX2</accession>
<dbReference type="Gene3D" id="3.30.450.40">
    <property type="match status" value="1"/>
</dbReference>
<evidence type="ECO:0000313" key="13">
    <source>
        <dbReference type="Proteomes" id="UP000003688"/>
    </source>
</evidence>
<evidence type="ECO:0000256" key="1">
    <source>
        <dbReference type="ARBA" id="ARBA00000085"/>
    </source>
</evidence>
<feature type="domain" description="Histidine kinase" evidence="10">
    <location>
        <begin position="454"/>
        <end position="667"/>
    </location>
</feature>
<keyword evidence="13" id="KW-1185">Reference proteome</keyword>
<evidence type="ECO:0000256" key="5">
    <source>
        <dbReference type="ARBA" id="ARBA00022741"/>
    </source>
</evidence>
<evidence type="ECO:0000313" key="12">
    <source>
        <dbReference type="EMBL" id="EEF59466.1"/>
    </source>
</evidence>
<keyword evidence="4" id="KW-0808">Transferase</keyword>
<reference evidence="12 13" key="1">
    <citation type="journal article" date="2011" name="J. Bacteriol.">
        <title>Genome sequence of 'Pedosphaera parvula' Ellin514, an aerobic Verrucomicrobial isolate from pasture soil.</title>
        <authorList>
            <person name="Kant R."/>
            <person name="van Passel M.W."/>
            <person name="Sangwan P."/>
            <person name="Palva A."/>
            <person name="Lucas S."/>
            <person name="Copeland A."/>
            <person name="Lapidus A."/>
            <person name="Glavina Del Rio T."/>
            <person name="Dalin E."/>
            <person name="Tice H."/>
            <person name="Bruce D."/>
            <person name="Goodwin L."/>
            <person name="Pitluck S."/>
            <person name="Chertkov O."/>
            <person name="Larimer F.W."/>
            <person name="Land M.L."/>
            <person name="Hauser L."/>
            <person name="Brettin T.S."/>
            <person name="Detter J.C."/>
            <person name="Han S."/>
            <person name="de Vos W.M."/>
            <person name="Janssen P.H."/>
            <person name="Smidt H."/>
        </authorList>
    </citation>
    <scope>NUCLEOTIDE SEQUENCE [LARGE SCALE GENOMIC DNA]</scope>
    <source>
        <strain evidence="12 13">Ellin514</strain>
    </source>
</reference>
<gene>
    <name evidence="12" type="ORF">Cflav_PD2310</name>
</gene>
<evidence type="ECO:0000259" key="10">
    <source>
        <dbReference type="PROSITE" id="PS50109"/>
    </source>
</evidence>
<dbReference type="GO" id="GO:0000160">
    <property type="term" value="P:phosphorelay signal transduction system"/>
    <property type="evidence" value="ECO:0007669"/>
    <property type="project" value="UniProtKB-KW"/>
</dbReference>
<dbReference type="Pfam" id="PF01590">
    <property type="entry name" value="GAF"/>
    <property type="match status" value="1"/>
</dbReference>
<dbReference type="RefSeq" id="WP_007416465.1">
    <property type="nucleotide sequence ID" value="NZ_ABOX02000027.1"/>
</dbReference>
<comment type="caution">
    <text evidence="12">The sequence shown here is derived from an EMBL/GenBank/DDBJ whole genome shotgun (WGS) entry which is preliminary data.</text>
</comment>
<dbReference type="PANTHER" id="PTHR43065:SF10">
    <property type="entry name" value="PEROXIDE STRESS-ACTIVATED HISTIDINE KINASE MAK3"/>
    <property type="match status" value="1"/>
</dbReference>
<dbReference type="InterPro" id="IPR036890">
    <property type="entry name" value="HATPase_C_sf"/>
</dbReference>
<keyword evidence="3 9" id="KW-0597">Phosphoprotein</keyword>
<feature type="modified residue" description="4-aspartylphosphate" evidence="9">
    <location>
        <position position="52"/>
    </location>
</feature>
<dbReference type="SUPFAM" id="SSF55874">
    <property type="entry name" value="ATPase domain of HSP90 chaperone/DNA topoisomerase II/histidine kinase"/>
    <property type="match status" value="1"/>
</dbReference>
<evidence type="ECO:0000256" key="4">
    <source>
        <dbReference type="ARBA" id="ARBA00022679"/>
    </source>
</evidence>
<dbReference type="Gene3D" id="3.40.50.2300">
    <property type="match status" value="1"/>
</dbReference>
<dbReference type="STRING" id="320771.Cflav_PD2310"/>
<dbReference type="InterPro" id="IPR005467">
    <property type="entry name" value="His_kinase_dom"/>
</dbReference>
<dbReference type="Gene3D" id="3.30.565.10">
    <property type="entry name" value="Histidine kinase-like ATPase, C-terminal domain"/>
    <property type="match status" value="1"/>
</dbReference>
<sequence>MKTLLVLADTQGLAEAIRAVVDAGRYRVVYQAELRAGDVLVSQGRVDGCILDAELTTIRPIRTIETVRRWLPAAPILVYANATQWEWEEEAYLLGVGHILTKPVRAKLLNSLLDRFLPVETRTAEKPSLRSVIEAKPAEGNRPSQKTLEVLRSFSALLPHSLSTESILKQFLLLLRETVAVNRAAIFLVPSPEMLSQAKDLDDARRLRSACTIGLQQELLQHFALSLNSGVGGHIAREGRILRRDTDAVHDDPEMRKEFELLGSEVALPILDREMLMGVAFFDRRVTGEPLTNEELTLVFYMLEGLGMAIKNIWLHDQVATNHEMMGDILRQLSSGCVVIGRDLTVQHANKMARDYFTAPGRKGAMEFSDLPQVLGSKVFEALNTGLAIAPFKYRPPHGGDTIYRITISPFQKQSQGVPSAVLLLVDDVTHNERLQKVEVEAANLRMVKKMAERLAHEVGNAVVPLSTHQQLFAQQYKDPEFRDSLEAALADGVKRIARLGQQMLFLAQDRSPSGEPIPVSKLIEEAFREAQKHHGEQPVFLQYETGGQPLLLAGDRAGLKHALAEVMLNALQANTPAPKVKVSTRADDDAKGGRWVHIEVQDTGTGFTPEASQKGSEPFFTTRNVGLGLGLTVSRKIIETHQGKIEIARPREGQSGTVTISLPLVSAEVPHHALQ</sequence>
<dbReference type="OrthoDB" id="182424at2"/>